<comment type="subcellular location">
    <subcellularLocation>
        <location evidence="9">Cytoplasm</location>
    </subcellularLocation>
</comment>
<evidence type="ECO:0000256" key="3">
    <source>
        <dbReference type="ARBA" id="ARBA00011992"/>
    </source>
</evidence>
<dbReference type="InterPro" id="IPR023636">
    <property type="entry name" value="Urocanase_CS"/>
</dbReference>
<feature type="binding site" evidence="9">
    <location>
        <position position="396"/>
    </location>
    <ligand>
        <name>NAD(+)</name>
        <dbReference type="ChEBI" id="CHEBI:57540"/>
    </ligand>
</feature>
<reference evidence="13 14" key="1">
    <citation type="submission" date="2016-11" db="EMBL/GenBank/DDBJ databases">
        <authorList>
            <person name="Jaros S."/>
            <person name="Januszkiewicz K."/>
            <person name="Wedrychowicz H."/>
        </authorList>
    </citation>
    <scope>NUCLEOTIDE SEQUENCE [LARGE SCALE GENOMIC DNA]</scope>
    <source>
        <strain evidence="13 14">DSM 21425</strain>
    </source>
</reference>
<dbReference type="Proteomes" id="UP000184225">
    <property type="component" value="Unassembled WGS sequence"/>
</dbReference>
<comment type="pathway">
    <text evidence="1 9">Amino-acid degradation; L-histidine degradation into L-glutamate; N-formimidoyl-L-glutamate from L-histidine: step 2/3.</text>
</comment>
<feature type="binding site" evidence="9">
    <location>
        <position position="584"/>
    </location>
    <ligand>
        <name>NAD(+)</name>
        <dbReference type="ChEBI" id="CHEBI:57540"/>
    </ligand>
</feature>
<evidence type="ECO:0000256" key="2">
    <source>
        <dbReference type="ARBA" id="ARBA00007578"/>
    </source>
</evidence>
<evidence type="ECO:0000256" key="5">
    <source>
        <dbReference type="ARBA" id="ARBA00023027"/>
    </source>
</evidence>
<dbReference type="EC" id="4.2.1.49" evidence="3 9"/>
<accession>A0A1M6G379</accession>
<keyword evidence="4 9" id="KW-0369">Histidine metabolism</keyword>
<dbReference type="InterPro" id="IPR055351">
    <property type="entry name" value="Urocanase"/>
</dbReference>
<evidence type="ECO:0000259" key="11">
    <source>
        <dbReference type="Pfam" id="PF17391"/>
    </source>
</evidence>
<dbReference type="InterPro" id="IPR038364">
    <property type="entry name" value="Urocanase_central_sf"/>
</dbReference>
<dbReference type="GO" id="GO:0019556">
    <property type="term" value="P:L-histidine catabolic process to glutamate and formamide"/>
    <property type="evidence" value="ECO:0007669"/>
    <property type="project" value="UniProtKB-UniPathway"/>
</dbReference>
<dbReference type="GO" id="GO:0005737">
    <property type="term" value="C:cytoplasm"/>
    <property type="evidence" value="ECO:0007669"/>
    <property type="project" value="UniProtKB-SubCell"/>
</dbReference>
<comment type="function">
    <text evidence="9">Catalyzes the conversion of urocanate to 4-imidazolone-5-propionate.</text>
</comment>
<dbReference type="FunFam" id="3.40.1770.10:FF:000002">
    <property type="entry name" value="Urocanate hydratase 1"/>
    <property type="match status" value="1"/>
</dbReference>
<evidence type="ECO:0000256" key="1">
    <source>
        <dbReference type="ARBA" id="ARBA00004794"/>
    </source>
</evidence>
<dbReference type="GO" id="GO:0016153">
    <property type="term" value="F:urocanate hydratase activity"/>
    <property type="evidence" value="ECO:0007669"/>
    <property type="project" value="UniProtKB-UniRule"/>
</dbReference>
<dbReference type="InterPro" id="IPR035400">
    <property type="entry name" value="Urocanase_N"/>
</dbReference>
<dbReference type="SUPFAM" id="SSF111326">
    <property type="entry name" value="Urocanase"/>
    <property type="match status" value="1"/>
</dbReference>
<dbReference type="STRING" id="579105.SAMN04488096_10798"/>
<protein>
    <recommendedName>
        <fullName evidence="3 9">Urocanate hydratase</fullName>
        <shortName evidence="9">Urocanase</shortName>
        <ecNumber evidence="3 9">4.2.1.49</ecNumber>
    </recommendedName>
    <alternativeName>
        <fullName evidence="7 9">Imidazolonepropionate hydrolase</fullName>
    </alternativeName>
</protein>
<feature type="binding site" evidence="9">
    <location>
        <position position="204"/>
    </location>
    <ligand>
        <name>NAD(+)</name>
        <dbReference type="ChEBI" id="CHEBI:57540"/>
    </ligand>
</feature>
<feature type="domain" description="Urocanase Rossmann-like" evidence="10">
    <location>
        <begin position="214"/>
        <end position="428"/>
    </location>
</feature>
<dbReference type="InterPro" id="IPR035401">
    <property type="entry name" value="Urocanase_C"/>
</dbReference>
<dbReference type="Gene3D" id="3.40.50.10730">
    <property type="entry name" value="Urocanase like domains"/>
    <property type="match status" value="1"/>
</dbReference>
<dbReference type="InterPro" id="IPR035085">
    <property type="entry name" value="Urocanase_Rossmann-like"/>
</dbReference>
<comment type="catalytic activity">
    <reaction evidence="8 9">
        <text>4-imidazolone-5-propanoate = trans-urocanate + H2O</text>
        <dbReference type="Rhea" id="RHEA:13101"/>
        <dbReference type="ChEBI" id="CHEBI:15377"/>
        <dbReference type="ChEBI" id="CHEBI:17771"/>
        <dbReference type="ChEBI" id="CHEBI:77893"/>
        <dbReference type="EC" id="4.2.1.49"/>
    </reaction>
</comment>
<gene>
    <name evidence="9" type="primary">hutU</name>
    <name evidence="13" type="ORF">SAMN04488096_10798</name>
</gene>
<feature type="domain" description="Urocanase C-terminal" evidence="12">
    <location>
        <begin position="434"/>
        <end position="637"/>
    </location>
</feature>
<evidence type="ECO:0000259" key="10">
    <source>
        <dbReference type="Pfam" id="PF01175"/>
    </source>
</evidence>
<evidence type="ECO:0000256" key="7">
    <source>
        <dbReference type="ARBA" id="ARBA00031640"/>
    </source>
</evidence>
<dbReference type="PANTHER" id="PTHR12216">
    <property type="entry name" value="UROCANATE HYDRATASE"/>
    <property type="match status" value="1"/>
</dbReference>
<keyword evidence="9" id="KW-0963">Cytoplasm</keyword>
<evidence type="ECO:0000256" key="6">
    <source>
        <dbReference type="ARBA" id="ARBA00023239"/>
    </source>
</evidence>
<evidence type="ECO:0000256" key="8">
    <source>
        <dbReference type="ARBA" id="ARBA00047623"/>
    </source>
</evidence>
<dbReference type="GO" id="GO:0019557">
    <property type="term" value="P:L-histidine catabolic process to glutamate and formate"/>
    <property type="evidence" value="ECO:0007669"/>
    <property type="project" value="UniProtKB-UniPathway"/>
</dbReference>
<feature type="domain" description="Urocanase N-terminal" evidence="11">
    <location>
        <begin position="85"/>
        <end position="211"/>
    </location>
</feature>
<proteinExistence type="inferred from homology"/>
<dbReference type="NCBIfam" id="NF003820">
    <property type="entry name" value="PRK05414.1"/>
    <property type="match status" value="1"/>
</dbReference>
<evidence type="ECO:0000256" key="4">
    <source>
        <dbReference type="ARBA" id="ARBA00022808"/>
    </source>
</evidence>
<keyword evidence="6 9" id="KW-0456">Lyase</keyword>
<dbReference type="RefSeq" id="WP_073152039.1">
    <property type="nucleotide sequence ID" value="NZ_FQYY01000007.1"/>
</dbReference>
<dbReference type="PANTHER" id="PTHR12216:SF3">
    <property type="entry name" value="UROCANATE HYDRATASE"/>
    <property type="match status" value="1"/>
</dbReference>
<feature type="binding site" evidence="9">
    <location>
        <position position="269"/>
    </location>
    <ligand>
        <name>NAD(+)</name>
        <dbReference type="ChEBI" id="CHEBI:57540"/>
    </ligand>
</feature>
<keyword evidence="14" id="KW-1185">Reference proteome</keyword>
<organism evidence="13 14">
    <name type="scientific">Mesonia phycicola</name>
    <dbReference type="NCBI Taxonomy" id="579105"/>
    <lineage>
        <taxon>Bacteria</taxon>
        <taxon>Pseudomonadati</taxon>
        <taxon>Bacteroidota</taxon>
        <taxon>Flavobacteriia</taxon>
        <taxon>Flavobacteriales</taxon>
        <taxon>Flavobacteriaceae</taxon>
        <taxon>Mesonia</taxon>
    </lineage>
</organism>
<dbReference type="Pfam" id="PF17392">
    <property type="entry name" value="Urocanase_C"/>
    <property type="match status" value="1"/>
</dbReference>
<keyword evidence="5 9" id="KW-0520">NAD</keyword>
<comment type="similarity">
    <text evidence="2 9">Belongs to the urocanase family.</text>
</comment>
<dbReference type="PIRSF" id="PIRSF001423">
    <property type="entry name" value="Urocanate_hydrat"/>
    <property type="match status" value="1"/>
</dbReference>
<dbReference type="HAMAP" id="MF_00577">
    <property type="entry name" value="HutU"/>
    <property type="match status" value="1"/>
</dbReference>
<evidence type="ECO:0000256" key="9">
    <source>
        <dbReference type="HAMAP-Rule" id="MF_00577"/>
    </source>
</evidence>
<evidence type="ECO:0000313" key="14">
    <source>
        <dbReference type="Proteomes" id="UP000184225"/>
    </source>
</evidence>
<dbReference type="Gene3D" id="3.40.1770.10">
    <property type="entry name" value="Urocanase superfamily"/>
    <property type="match status" value="2"/>
</dbReference>
<sequence>MLDFKQTILQGIPNELPPKKEYDTTINHAPKRKEILSEDDKKLALQNALRYFEPQHHATLLPEFKEELNNYGRIYMYRFRPDYKMYARPIEEYPGKSQQAKAIMLMIQNNLDYAVAQHPHELITYGGNGAVFQNWAQYLLTLKYLAEMTDEQTLAMYSGHPMGLFPSHKDAPRVVVTNGMMIPNYSQPDDWEKFNALGVTQYGQMTAGSYMYIGPQGIVHGTTITVLNGFRKIKKEPKGGLFVTSGLGGMSGAQPKAGDIAGCVTVCAEVNLKATKTRHSQGWVKEVIKDVNQLVTRVRKAQEDKETISIAYAGNIVDVWEKFDEENLHIDLGSDQTSLHNPWAGGYYPVGLSYEEANEMMANNPEQFKKEVQRSLKRQADAINKHTAKGTYFFDYGNAFLLEASRAGADIMSEDGKNFKYPSYVQDIMGPMCFDYGFGPFRWVCASGKAEDLLKTDEIATSVLEELKKEAPEEIQQQMQDNITWIKGAQENKLVVGSQARILYADAEGRIEIAKAFNEAIEAGKIGPVVLGRDHHDVSGTDSPYRETSNIYDGSRFTADMAIQNVIGDSFRGATWVSIHNGGGVGWGEVINGGFGMLLDGSKEAARRLESMLFWDVNNGISRRSWARNDEAIFAIKRAMEKEPNLKVTLPNKVDPNLLS</sequence>
<dbReference type="InterPro" id="IPR036190">
    <property type="entry name" value="Urocanase_sf"/>
</dbReference>
<dbReference type="OrthoDB" id="9764874at2"/>
<evidence type="ECO:0000259" key="12">
    <source>
        <dbReference type="Pfam" id="PF17392"/>
    </source>
</evidence>
<dbReference type="Pfam" id="PF01175">
    <property type="entry name" value="Urocanase"/>
    <property type="match status" value="1"/>
</dbReference>
<comment type="cofactor">
    <cofactor evidence="9">
        <name>NAD(+)</name>
        <dbReference type="ChEBI" id="CHEBI:57540"/>
    </cofactor>
    <text evidence="9">Binds 1 NAD(+) per subunit.</text>
</comment>
<dbReference type="AlphaFoldDB" id="A0A1M6G379"/>
<dbReference type="Pfam" id="PF17391">
    <property type="entry name" value="Urocanase_N"/>
    <property type="match status" value="1"/>
</dbReference>
<name>A0A1M6G379_9FLAO</name>
<dbReference type="PROSITE" id="PS01233">
    <property type="entry name" value="UROCANASE"/>
    <property type="match status" value="1"/>
</dbReference>
<feature type="binding site" evidence="9">
    <location>
        <begin position="126"/>
        <end position="127"/>
    </location>
    <ligand>
        <name>NAD(+)</name>
        <dbReference type="ChEBI" id="CHEBI:57540"/>
    </ligand>
</feature>
<dbReference type="UniPathway" id="UPA00379">
    <property type="reaction ID" value="UER00550"/>
</dbReference>
<dbReference type="InterPro" id="IPR023637">
    <property type="entry name" value="Urocanase-like"/>
</dbReference>
<dbReference type="EMBL" id="FQYY01000007">
    <property type="protein sequence ID" value="SHJ04277.1"/>
    <property type="molecule type" value="Genomic_DNA"/>
</dbReference>
<evidence type="ECO:0000313" key="13">
    <source>
        <dbReference type="EMBL" id="SHJ04277.1"/>
    </source>
</evidence>
<comment type="caution">
    <text evidence="9">Lacks conserved residue(s) required for the propagation of feature annotation.</text>
</comment>